<dbReference type="Gene3D" id="3.30.1460.50">
    <property type="match status" value="1"/>
</dbReference>
<comment type="subcellular location">
    <subcellularLocation>
        <location evidence="1">Cytoplasm</location>
    </subcellularLocation>
</comment>
<dbReference type="GO" id="GO:0061723">
    <property type="term" value="P:glycophagy"/>
    <property type="evidence" value="ECO:0007669"/>
    <property type="project" value="TreeGrafter"/>
</dbReference>
<protein>
    <submittedName>
        <fullName evidence="9">Uncharacterized protein</fullName>
    </submittedName>
</protein>
<dbReference type="SMART" id="SM00855">
    <property type="entry name" value="PGAM"/>
    <property type="match status" value="1"/>
</dbReference>
<sequence>MVGKRSSVLAEPAGRHMLDSEAKRRKSSILHYLQPQQASASHCGEEDGSEFSATWQPSSSGAEALPAITPAAPRLILQIPSTTMATDCGSTAGPRVPESAMASLQRRFVSSQVLQTPMAPGSPLASLPSLGLEESLTDSDGELEFTLHSQPAYERCLVTPGEEGLACRTPSDEAGNTRFSFGTAHDPPALSRRGHAPGSSAAALLADEGTLGRTPVLDLAAPVGCVSSSTQKLFPIFKPIKDYKHLYIVRHGESEYNAATGAAGTGWDDPLIFDAPLTKLGRLQAIKLRARLDSMGLPHDVCWVASPLSRAIETLLLACTGVERPAGGWADLPSRLVVCSDIREKLVTAGDIGLPTSVLAQRFPELKAQLASLSETWWYSPKDRPNCTLTRTFQSREKQSDVLKRIAAFKRWLYARPESVFVAVGHSSYWKHFCAGYCGVKPERMYNCEIRHLQLLRHFFHEAYKSAAEKVLPPLSESAFKEKGVLTPEEFVVAGDYLVQSCPTWTWEAGDDSKARAYLPPAKQYLITRNVPCLKRAADVEEYGEREEFEVEAGGESGEGWTVASNKPAAAVTVTNEEGFEEIPNIEDPLKDLSLEGERAGNTLEDEDEDDIPDLADLDDGPEEPAAAAPAAGAAASAIEDGIRRTRTYDLVITYDKYYQVPRFWLIGYDEQRRLLTPEQVLEDISAEHARKTVTVEPHPHAVSGLQAASIHPCRHANVMKKLADVVSSGGSSEFRVEQYLILFLKFIASVVPTIEYDYTMAAGGL</sequence>
<dbReference type="PROSITE" id="PS00175">
    <property type="entry name" value="PG_MUTASE"/>
    <property type="match status" value="1"/>
</dbReference>
<dbReference type="CDD" id="cd07067">
    <property type="entry name" value="HP_PGM_like"/>
    <property type="match status" value="1"/>
</dbReference>
<evidence type="ECO:0000256" key="3">
    <source>
        <dbReference type="ARBA" id="ARBA00022448"/>
    </source>
</evidence>
<comment type="caution">
    <text evidence="9">The sequence shown here is derived from an EMBL/GenBank/DDBJ whole genome shotgun (WGS) entry which is preliminary data.</text>
</comment>
<dbReference type="GO" id="GO:0005829">
    <property type="term" value="C:cytosol"/>
    <property type="evidence" value="ECO:0007669"/>
    <property type="project" value="TreeGrafter"/>
</dbReference>
<keyword evidence="3" id="KW-0813">Transport</keyword>
<dbReference type="GO" id="GO:0000422">
    <property type="term" value="P:autophagy of mitochondrion"/>
    <property type="evidence" value="ECO:0007669"/>
    <property type="project" value="TreeGrafter"/>
</dbReference>
<keyword evidence="7" id="KW-0072">Autophagy</keyword>
<dbReference type="AlphaFoldDB" id="A0AAD9MHU5"/>
<keyword evidence="4" id="KW-0963">Cytoplasm</keyword>
<dbReference type="Pfam" id="PF03987">
    <property type="entry name" value="Autophagy_act_C"/>
    <property type="match status" value="1"/>
</dbReference>
<gene>
    <name evidence="9" type="ORF">QBZ16_002799</name>
</gene>
<feature type="compositionally biased region" description="Basic and acidic residues" evidence="8">
    <location>
        <begin position="13"/>
        <end position="22"/>
    </location>
</feature>
<keyword evidence="10" id="KW-1185">Reference proteome</keyword>
<evidence type="ECO:0000256" key="8">
    <source>
        <dbReference type="SAM" id="MobiDB-lite"/>
    </source>
</evidence>
<dbReference type="InterPro" id="IPR001345">
    <property type="entry name" value="PG/BPGM_mutase_AS"/>
</dbReference>
<dbReference type="GO" id="GO:0000045">
    <property type="term" value="P:autophagosome assembly"/>
    <property type="evidence" value="ECO:0007669"/>
    <property type="project" value="TreeGrafter"/>
</dbReference>
<dbReference type="GO" id="GO:0019776">
    <property type="term" value="F:Atg8-family ligase activity"/>
    <property type="evidence" value="ECO:0007669"/>
    <property type="project" value="TreeGrafter"/>
</dbReference>
<evidence type="ECO:0000256" key="2">
    <source>
        <dbReference type="ARBA" id="ARBA00007683"/>
    </source>
</evidence>
<keyword evidence="6" id="KW-0653">Protein transport</keyword>
<feature type="region of interest" description="Disordered" evidence="8">
    <location>
        <begin position="1"/>
        <end position="58"/>
    </location>
</feature>
<dbReference type="PANTHER" id="PTHR12866:SF2">
    <property type="entry name" value="UBIQUITIN-LIKE-CONJUGATING ENZYME ATG3"/>
    <property type="match status" value="1"/>
</dbReference>
<dbReference type="GO" id="GO:0000407">
    <property type="term" value="C:phagophore assembly site"/>
    <property type="evidence" value="ECO:0007669"/>
    <property type="project" value="TreeGrafter"/>
</dbReference>
<dbReference type="GO" id="GO:0044804">
    <property type="term" value="P:nucleophagy"/>
    <property type="evidence" value="ECO:0007669"/>
    <property type="project" value="TreeGrafter"/>
</dbReference>
<dbReference type="InterPro" id="IPR029033">
    <property type="entry name" value="His_PPase_superfam"/>
</dbReference>
<dbReference type="EMBL" id="JASFZW010000003">
    <property type="protein sequence ID" value="KAK2079109.1"/>
    <property type="molecule type" value="Genomic_DNA"/>
</dbReference>
<evidence type="ECO:0000313" key="9">
    <source>
        <dbReference type="EMBL" id="KAK2079109.1"/>
    </source>
</evidence>
<keyword evidence="5" id="KW-0833">Ubl conjugation pathway</keyword>
<dbReference type="PANTHER" id="PTHR12866">
    <property type="entry name" value="UBIQUITIN-LIKE-CONJUGATING ENZYME ATG3"/>
    <property type="match status" value="1"/>
</dbReference>
<accession>A0AAD9MHU5</accession>
<feature type="compositionally biased region" description="Acidic residues" evidence="8">
    <location>
        <begin position="604"/>
        <end position="623"/>
    </location>
</feature>
<reference evidence="9" key="1">
    <citation type="submission" date="2021-01" db="EMBL/GenBank/DDBJ databases">
        <authorList>
            <person name="Eckstrom K.M.E."/>
        </authorList>
    </citation>
    <scope>NUCLEOTIDE SEQUENCE</scope>
    <source>
        <strain evidence="9">UVCC 0001</strain>
    </source>
</reference>
<dbReference type="Proteomes" id="UP001255856">
    <property type="component" value="Unassembled WGS sequence"/>
</dbReference>
<dbReference type="SUPFAM" id="SSF53254">
    <property type="entry name" value="Phosphoglycerate mutase-like"/>
    <property type="match status" value="1"/>
</dbReference>
<proteinExistence type="inferred from homology"/>
<dbReference type="Gene3D" id="3.40.50.1240">
    <property type="entry name" value="Phosphoglycerate mutase-like"/>
    <property type="match status" value="1"/>
</dbReference>
<dbReference type="InterPro" id="IPR007135">
    <property type="entry name" value="Atg3/Atg10"/>
</dbReference>
<dbReference type="InterPro" id="IPR013078">
    <property type="entry name" value="His_Pase_superF_clade-1"/>
</dbReference>
<dbReference type="Pfam" id="PF00300">
    <property type="entry name" value="His_Phos_1"/>
    <property type="match status" value="1"/>
</dbReference>
<feature type="compositionally biased region" description="Low complexity" evidence="8">
    <location>
        <begin position="624"/>
        <end position="635"/>
    </location>
</feature>
<organism evidence="9 10">
    <name type="scientific">Prototheca wickerhamii</name>
    <dbReference type="NCBI Taxonomy" id="3111"/>
    <lineage>
        <taxon>Eukaryota</taxon>
        <taxon>Viridiplantae</taxon>
        <taxon>Chlorophyta</taxon>
        <taxon>core chlorophytes</taxon>
        <taxon>Trebouxiophyceae</taxon>
        <taxon>Chlorellales</taxon>
        <taxon>Chlorellaceae</taxon>
        <taxon>Prototheca</taxon>
    </lineage>
</organism>
<evidence type="ECO:0000256" key="4">
    <source>
        <dbReference type="ARBA" id="ARBA00022490"/>
    </source>
</evidence>
<evidence type="ECO:0000313" key="10">
    <source>
        <dbReference type="Proteomes" id="UP001255856"/>
    </source>
</evidence>
<dbReference type="GO" id="GO:0015031">
    <property type="term" value="P:protein transport"/>
    <property type="evidence" value="ECO:0007669"/>
    <property type="project" value="UniProtKB-KW"/>
</dbReference>
<comment type="similarity">
    <text evidence="2">Belongs to the ATG3 family.</text>
</comment>
<evidence type="ECO:0000256" key="7">
    <source>
        <dbReference type="ARBA" id="ARBA00023006"/>
    </source>
</evidence>
<name>A0AAD9MHU5_PROWI</name>
<evidence type="ECO:0000256" key="1">
    <source>
        <dbReference type="ARBA" id="ARBA00004496"/>
    </source>
</evidence>
<feature type="region of interest" description="Disordered" evidence="8">
    <location>
        <begin position="602"/>
        <end position="635"/>
    </location>
</feature>
<evidence type="ECO:0000256" key="6">
    <source>
        <dbReference type="ARBA" id="ARBA00022927"/>
    </source>
</evidence>
<evidence type="ECO:0000256" key="5">
    <source>
        <dbReference type="ARBA" id="ARBA00022786"/>
    </source>
</evidence>